<name>G7ZUK6_MEDTR</name>
<keyword evidence="3" id="KW-1185">Reference proteome</keyword>
<reference evidence="2" key="3">
    <citation type="submission" date="2015-04" db="UniProtKB">
        <authorList>
            <consortium name="EnsemblPlants"/>
        </authorList>
    </citation>
    <scope>IDENTIFICATION</scope>
    <source>
        <strain evidence="2">cv. Jemalong A17</strain>
    </source>
</reference>
<dbReference type="Proteomes" id="UP000002051">
    <property type="component" value="Chromosome 2"/>
</dbReference>
<dbReference type="PaxDb" id="3880-AES82894"/>
<gene>
    <name evidence="1" type="ordered locus">MTR_2g090815</name>
</gene>
<dbReference type="AlphaFoldDB" id="G7ZUK6"/>
<dbReference type="EMBL" id="CM001218">
    <property type="protein sequence ID" value="KEH39210.1"/>
    <property type="molecule type" value="Genomic_DNA"/>
</dbReference>
<proteinExistence type="predicted"/>
<sequence length="54" mass="5819">MASPSFFVSFSLLPYLSIRKKITKFIVAGNLKAIDVVSSSDFEASVGKNIAVSH</sequence>
<reference evidence="1 3" key="1">
    <citation type="journal article" date="2011" name="Nature">
        <title>The Medicago genome provides insight into the evolution of rhizobial symbioses.</title>
        <authorList>
            <person name="Young N.D."/>
            <person name="Debelle F."/>
            <person name="Oldroyd G.E."/>
            <person name="Geurts R."/>
            <person name="Cannon S.B."/>
            <person name="Udvardi M.K."/>
            <person name="Benedito V.A."/>
            <person name="Mayer K.F."/>
            <person name="Gouzy J."/>
            <person name="Schoof H."/>
            <person name="Van de Peer Y."/>
            <person name="Proost S."/>
            <person name="Cook D.R."/>
            <person name="Meyers B.C."/>
            <person name="Spannagl M."/>
            <person name="Cheung F."/>
            <person name="De Mita S."/>
            <person name="Krishnakumar V."/>
            <person name="Gundlach H."/>
            <person name="Zhou S."/>
            <person name="Mudge J."/>
            <person name="Bharti A.K."/>
            <person name="Murray J.D."/>
            <person name="Naoumkina M.A."/>
            <person name="Rosen B."/>
            <person name="Silverstein K.A."/>
            <person name="Tang H."/>
            <person name="Rombauts S."/>
            <person name="Zhao P.X."/>
            <person name="Zhou P."/>
            <person name="Barbe V."/>
            <person name="Bardou P."/>
            <person name="Bechner M."/>
            <person name="Bellec A."/>
            <person name="Berger A."/>
            <person name="Berges H."/>
            <person name="Bidwell S."/>
            <person name="Bisseling T."/>
            <person name="Choisne N."/>
            <person name="Couloux A."/>
            <person name="Denny R."/>
            <person name="Deshpande S."/>
            <person name="Dai X."/>
            <person name="Doyle J.J."/>
            <person name="Dudez A.M."/>
            <person name="Farmer A.D."/>
            <person name="Fouteau S."/>
            <person name="Franken C."/>
            <person name="Gibelin C."/>
            <person name="Gish J."/>
            <person name="Goldstein S."/>
            <person name="Gonzalez A.J."/>
            <person name="Green P.J."/>
            <person name="Hallab A."/>
            <person name="Hartog M."/>
            <person name="Hua A."/>
            <person name="Humphray S.J."/>
            <person name="Jeong D.H."/>
            <person name="Jing Y."/>
            <person name="Jocker A."/>
            <person name="Kenton S.M."/>
            <person name="Kim D.J."/>
            <person name="Klee K."/>
            <person name="Lai H."/>
            <person name="Lang C."/>
            <person name="Lin S."/>
            <person name="Macmil S.L."/>
            <person name="Magdelenat G."/>
            <person name="Matthews L."/>
            <person name="McCorrison J."/>
            <person name="Monaghan E.L."/>
            <person name="Mun J.H."/>
            <person name="Najar F.Z."/>
            <person name="Nicholson C."/>
            <person name="Noirot C."/>
            <person name="O'Bleness M."/>
            <person name="Paule C.R."/>
            <person name="Poulain J."/>
            <person name="Prion F."/>
            <person name="Qin B."/>
            <person name="Qu C."/>
            <person name="Retzel E.F."/>
            <person name="Riddle C."/>
            <person name="Sallet E."/>
            <person name="Samain S."/>
            <person name="Samson N."/>
            <person name="Sanders I."/>
            <person name="Saurat O."/>
            <person name="Scarpelli C."/>
            <person name="Schiex T."/>
            <person name="Segurens B."/>
            <person name="Severin A.J."/>
            <person name="Sherrier D.J."/>
            <person name="Shi R."/>
            <person name="Sims S."/>
            <person name="Singer S.R."/>
            <person name="Sinharoy S."/>
            <person name="Sterck L."/>
            <person name="Viollet A."/>
            <person name="Wang B.B."/>
            <person name="Wang K."/>
            <person name="Wang M."/>
            <person name="Wang X."/>
            <person name="Warfsmann J."/>
            <person name="Weissenbach J."/>
            <person name="White D.D."/>
            <person name="White J.D."/>
            <person name="Wiley G.B."/>
            <person name="Wincker P."/>
            <person name="Xing Y."/>
            <person name="Yang L."/>
            <person name="Yao Z."/>
            <person name="Ying F."/>
            <person name="Zhai J."/>
            <person name="Zhou L."/>
            <person name="Zuber A."/>
            <person name="Denarie J."/>
            <person name="Dixon R.A."/>
            <person name="May G.D."/>
            <person name="Schwartz D.C."/>
            <person name="Rogers J."/>
            <person name="Quetier F."/>
            <person name="Town C.D."/>
            <person name="Roe B.A."/>
        </authorList>
    </citation>
    <scope>NUCLEOTIDE SEQUENCE [LARGE SCALE GENOMIC DNA]</scope>
    <source>
        <strain evidence="1">A17</strain>
        <strain evidence="2 3">cv. Jemalong A17</strain>
    </source>
</reference>
<evidence type="ECO:0000313" key="1">
    <source>
        <dbReference type="EMBL" id="KEH39210.1"/>
    </source>
</evidence>
<evidence type="ECO:0000313" key="2">
    <source>
        <dbReference type="EnsemblPlants" id="KEH39210"/>
    </source>
</evidence>
<dbReference type="EnsemblPlants" id="KEH39210">
    <property type="protein sequence ID" value="KEH39210"/>
    <property type="gene ID" value="MTR_2g090815"/>
</dbReference>
<reference evidence="1 3" key="2">
    <citation type="journal article" date="2014" name="BMC Genomics">
        <title>An improved genome release (version Mt4.0) for the model legume Medicago truncatula.</title>
        <authorList>
            <person name="Tang H."/>
            <person name="Krishnakumar V."/>
            <person name="Bidwell S."/>
            <person name="Rosen B."/>
            <person name="Chan A."/>
            <person name="Zhou S."/>
            <person name="Gentzbittel L."/>
            <person name="Childs K.L."/>
            <person name="Yandell M."/>
            <person name="Gundlach H."/>
            <person name="Mayer K.F."/>
            <person name="Schwartz D.C."/>
            <person name="Town C.D."/>
        </authorList>
    </citation>
    <scope>GENOME REANNOTATION</scope>
    <source>
        <strain evidence="1">A17</strain>
        <strain evidence="2 3">cv. Jemalong A17</strain>
    </source>
</reference>
<accession>G7ZUK6</accession>
<protein>
    <submittedName>
        <fullName evidence="1 2">Uncharacterized protein</fullName>
    </submittedName>
</protein>
<organism evidence="2">
    <name type="scientific">Medicago truncatula</name>
    <name type="common">Barrel medic</name>
    <name type="synonym">Medicago tribuloides</name>
    <dbReference type="NCBI Taxonomy" id="3880"/>
    <lineage>
        <taxon>Eukaryota</taxon>
        <taxon>Viridiplantae</taxon>
        <taxon>Streptophyta</taxon>
        <taxon>Embryophyta</taxon>
        <taxon>Tracheophyta</taxon>
        <taxon>Spermatophyta</taxon>
        <taxon>Magnoliopsida</taxon>
        <taxon>eudicotyledons</taxon>
        <taxon>Gunneridae</taxon>
        <taxon>Pentapetalae</taxon>
        <taxon>rosids</taxon>
        <taxon>fabids</taxon>
        <taxon>Fabales</taxon>
        <taxon>Fabaceae</taxon>
        <taxon>Papilionoideae</taxon>
        <taxon>50 kb inversion clade</taxon>
        <taxon>NPAAA clade</taxon>
        <taxon>Hologalegina</taxon>
        <taxon>IRL clade</taxon>
        <taxon>Trifolieae</taxon>
        <taxon>Medicago</taxon>
    </lineage>
</organism>
<evidence type="ECO:0000313" key="3">
    <source>
        <dbReference type="Proteomes" id="UP000002051"/>
    </source>
</evidence>
<dbReference type="HOGENOM" id="CLU_3053361_0_0_1"/>